<keyword evidence="3" id="KW-1185">Reference proteome</keyword>
<evidence type="ECO:0000259" key="1">
    <source>
        <dbReference type="Pfam" id="PF01575"/>
    </source>
</evidence>
<feature type="domain" description="MaoC-like" evidence="1">
    <location>
        <begin position="189"/>
        <end position="269"/>
    </location>
</feature>
<dbReference type="AlphaFoldDB" id="A0A6N7PSZ8"/>
<dbReference type="InterPro" id="IPR002539">
    <property type="entry name" value="MaoC-like_dom"/>
</dbReference>
<proteinExistence type="predicted"/>
<evidence type="ECO:0000313" key="3">
    <source>
        <dbReference type="Proteomes" id="UP000440224"/>
    </source>
</evidence>
<dbReference type="PANTHER" id="PTHR43841">
    <property type="entry name" value="3-HYDROXYACYL-THIOESTER DEHYDRATASE HTDX-RELATED"/>
    <property type="match status" value="1"/>
</dbReference>
<evidence type="ECO:0000313" key="2">
    <source>
        <dbReference type="EMBL" id="MRG95103.1"/>
    </source>
</evidence>
<dbReference type="EMBL" id="WJIE01000007">
    <property type="protein sequence ID" value="MRG95103.1"/>
    <property type="molecule type" value="Genomic_DNA"/>
</dbReference>
<dbReference type="Proteomes" id="UP000440224">
    <property type="component" value="Unassembled WGS sequence"/>
</dbReference>
<accession>A0A6N7PSZ8</accession>
<sequence length="298" mass="32622">MGVPTKHVLSQLPVLRGMGQAALSSLTRRPASGIDPERGGWLEAEIPPRPADLVRDYVKHVGGDPAWYRGRLPAHLFPQWGFPLAARALAVLPYPLGRVVNAGCRIEQRAMLPANEPLRVRARIEKVDDDGHRALVTQRIETGTESAGMALVAEMRTFIPLEKREGKEKKARPTVPAEAREIAFSRIPESAGLDFAKLTGDFNPIHWIAPYARAAGFRSCILHGFSTLARAIEALNRARLAGDPGRLSVIDVRFTRPLVLPARVGVYVDQNRGIWVGDAHGGGSYLEGRFEAEAEVGR</sequence>
<organism evidence="2 3">
    <name type="scientific">Polyangium spumosum</name>
    <dbReference type="NCBI Taxonomy" id="889282"/>
    <lineage>
        <taxon>Bacteria</taxon>
        <taxon>Pseudomonadati</taxon>
        <taxon>Myxococcota</taxon>
        <taxon>Polyangia</taxon>
        <taxon>Polyangiales</taxon>
        <taxon>Polyangiaceae</taxon>
        <taxon>Polyangium</taxon>
    </lineage>
</organism>
<comment type="caution">
    <text evidence="2">The sequence shown here is derived from an EMBL/GenBank/DDBJ whole genome shotgun (WGS) entry which is preliminary data.</text>
</comment>
<gene>
    <name evidence="2" type="ORF">GF068_24740</name>
</gene>
<protein>
    <recommendedName>
        <fullName evidence="1">MaoC-like domain-containing protein</fullName>
    </recommendedName>
</protein>
<dbReference type="RefSeq" id="WP_153821931.1">
    <property type="nucleotide sequence ID" value="NZ_WJIE01000007.1"/>
</dbReference>
<dbReference type="CDD" id="cd03441">
    <property type="entry name" value="R_hydratase_like"/>
    <property type="match status" value="1"/>
</dbReference>
<dbReference type="Pfam" id="PF01575">
    <property type="entry name" value="MaoC_dehydratas"/>
    <property type="match status" value="1"/>
</dbReference>
<reference evidence="2 3" key="1">
    <citation type="submission" date="2019-10" db="EMBL/GenBank/DDBJ databases">
        <title>A soil myxobacterium in the family Polyangiaceae.</title>
        <authorList>
            <person name="Li Y."/>
            <person name="Wang J."/>
        </authorList>
    </citation>
    <scope>NUCLEOTIDE SEQUENCE [LARGE SCALE GENOMIC DNA]</scope>
    <source>
        <strain evidence="2 3">DSM 14734</strain>
    </source>
</reference>
<dbReference type="OrthoDB" id="6703795at2"/>
<dbReference type="InterPro" id="IPR029069">
    <property type="entry name" value="HotDog_dom_sf"/>
</dbReference>
<name>A0A6N7PSZ8_9BACT</name>
<dbReference type="SUPFAM" id="SSF54637">
    <property type="entry name" value="Thioesterase/thiol ester dehydrase-isomerase"/>
    <property type="match status" value="2"/>
</dbReference>
<dbReference type="PANTHER" id="PTHR43841:SF1">
    <property type="entry name" value="3-HYDROXYACYL-THIOESTER DEHYDRATASE X"/>
    <property type="match status" value="1"/>
</dbReference>
<dbReference type="Gene3D" id="3.10.129.10">
    <property type="entry name" value="Hotdog Thioesterase"/>
    <property type="match status" value="1"/>
</dbReference>